<evidence type="ECO:0000259" key="14">
    <source>
        <dbReference type="Pfam" id="PF03727"/>
    </source>
</evidence>
<evidence type="ECO:0000259" key="13">
    <source>
        <dbReference type="Pfam" id="PF00349"/>
    </source>
</evidence>
<evidence type="ECO:0000256" key="6">
    <source>
        <dbReference type="ARBA" id="ARBA00022777"/>
    </source>
</evidence>
<comment type="catalytic activity">
    <reaction evidence="10">
        <text>D-fructose + ATP = D-fructose 6-phosphate + ADP + H(+)</text>
        <dbReference type="Rhea" id="RHEA:16125"/>
        <dbReference type="ChEBI" id="CHEBI:15378"/>
        <dbReference type="ChEBI" id="CHEBI:30616"/>
        <dbReference type="ChEBI" id="CHEBI:37721"/>
        <dbReference type="ChEBI" id="CHEBI:61527"/>
        <dbReference type="ChEBI" id="CHEBI:456216"/>
        <dbReference type="EC" id="2.7.1.1"/>
    </reaction>
    <physiologicalReaction direction="left-to-right" evidence="10">
        <dbReference type="Rhea" id="RHEA:16126"/>
    </physiologicalReaction>
</comment>
<dbReference type="UniPathway" id="UPA00242"/>
<dbReference type="Proteomes" id="UP000759131">
    <property type="component" value="Unassembled WGS sequence"/>
</dbReference>
<organism evidence="15">
    <name type="scientific">Medioppia subpectinata</name>
    <dbReference type="NCBI Taxonomy" id="1979941"/>
    <lineage>
        <taxon>Eukaryota</taxon>
        <taxon>Metazoa</taxon>
        <taxon>Ecdysozoa</taxon>
        <taxon>Arthropoda</taxon>
        <taxon>Chelicerata</taxon>
        <taxon>Arachnida</taxon>
        <taxon>Acari</taxon>
        <taxon>Acariformes</taxon>
        <taxon>Sarcoptiformes</taxon>
        <taxon>Oribatida</taxon>
        <taxon>Brachypylina</taxon>
        <taxon>Oppioidea</taxon>
        <taxon>Oppiidae</taxon>
        <taxon>Medioppia</taxon>
    </lineage>
</organism>
<dbReference type="FunFam" id="3.30.420.40:FF:000805">
    <property type="entry name" value="Hexokinase-2"/>
    <property type="match status" value="1"/>
</dbReference>
<comment type="catalytic activity">
    <reaction evidence="9">
        <text>a D-hexose + ATP = a D-hexose 6-phosphate + ADP + H(+)</text>
        <dbReference type="Rhea" id="RHEA:22740"/>
        <dbReference type="ChEBI" id="CHEBI:4194"/>
        <dbReference type="ChEBI" id="CHEBI:15378"/>
        <dbReference type="ChEBI" id="CHEBI:30616"/>
        <dbReference type="ChEBI" id="CHEBI:229467"/>
        <dbReference type="ChEBI" id="CHEBI:456216"/>
        <dbReference type="EC" id="2.7.1.1"/>
    </reaction>
    <physiologicalReaction direction="left-to-right" evidence="9">
        <dbReference type="Rhea" id="RHEA:22741"/>
    </physiologicalReaction>
</comment>
<dbReference type="AlphaFoldDB" id="A0A7R9L980"/>
<dbReference type="InterPro" id="IPR043129">
    <property type="entry name" value="ATPase_NBD"/>
</dbReference>
<evidence type="ECO:0000313" key="15">
    <source>
        <dbReference type="EMBL" id="CAD7637394.1"/>
    </source>
</evidence>
<dbReference type="InterPro" id="IPR022673">
    <property type="entry name" value="Hexokinase_C"/>
</dbReference>
<comment type="similarity">
    <text evidence="3 12">Belongs to the hexokinase family.</text>
</comment>
<comment type="catalytic activity">
    <reaction evidence="11">
        <text>D-glucose + ATP = D-glucose 6-phosphate + ADP + H(+)</text>
        <dbReference type="Rhea" id="RHEA:17825"/>
        <dbReference type="ChEBI" id="CHEBI:4167"/>
        <dbReference type="ChEBI" id="CHEBI:15378"/>
        <dbReference type="ChEBI" id="CHEBI:30616"/>
        <dbReference type="ChEBI" id="CHEBI:61548"/>
        <dbReference type="ChEBI" id="CHEBI:456216"/>
        <dbReference type="EC" id="2.7.1.1"/>
    </reaction>
    <physiologicalReaction direction="left-to-right" evidence="11">
        <dbReference type="Rhea" id="RHEA:17826"/>
    </physiologicalReaction>
</comment>
<proteinExistence type="inferred from homology"/>
<dbReference type="UniPathway" id="UPA00109">
    <property type="reaction ID" value="UER00180"/>
</dbReference>
<dbReference type="InterPro" id="IPR022672">
    <property type="entry name" value="Hexokinase_N"/>
</dbReference>
<evidence type="ECO:0000256" key="11">
    <source>
        <dbReference type="ARBA" id="ARBA00048160"/>
    </source>
</evidence>
<keyword evidence="7 12" id="KW-0067">ATP-binding</keyword>
<dbReference type="PRINTS" id="PR00475">
    <property type="entry name" value="HEXOKINASE"/>
</dbReference>
<dbReference type="SUPFAM" id="SSF53067">
    <property type="entry name" value="Actin-like ATPase domain"/>
    <property type="match status" value="2"/>
</dbReference>
<comment type="pathway">
    <text evidence="2">Carbohydrate metabolism; hexose metabolism.</text>
</comment>
<evidence type="ECO:0000256" key="9">
    <source>
        <dbReference type="ARBA" id="ARBA00044613"/>
    </source>
</evidence>
<dbReference type="Pfam" id="PF00349">
    <property type="entry name" value="Hexokinase_1"/>
    <property type="match status" value="1"/>
</dbReference>
<dbReference type="GO" id="GO:0001678">
    <property type="term" value="P:intracellular glucose homeostasis"/>
    <property type="evidence" value="ECO:0007669"/>
    <property type="project" value="InterPro"/>
</dbReference>
<dbReference type="GO" id="GO:0006096">
    <property type="term" value="P:glycolytic process"/>
    <property type="evidence" value="ECO:0007669"/>
    <property type="project" value="UniProtKB-UniPathway"/>
</dbReference>
<dbReference type="InterPro" id="IPR001312">
    <property type="entry name" value="Hexokinase"/>
</dbReference>
<dbReference type="InterPro" id="IPR019807">
    <property type="entry name" value="Hexokinase_BS"/>
</dbReference>
<feature type="domain" description="Hexokinase N-terminal" evidence="13">
    <location>
        <begin position="28"/>
        <end position="229"/>
    </location>
</feature>
<evidence type="ECO:0000256" key="2">
    <source>
        <dbReference type="ARBA" id="ARBA00005028"/>
    </source>
</evidence>
<evidence type="ECO:0000256" key="8">
    <source>
        <dbReference type="ARBA" id="ARBA00023152"/>
    </source>
</evidence>
<dbReference type="EMBL" id="OC874239">
    <property type="protein sequence ID" value="CAD7637394.1"/>
    <property type="molecule type" value="Genomic_DNA"/>
</dbReference>
<keyword evidence="16" id="KW-1185">Reference proteome</keyword>
<keyword evidence="8 12" id="KW-0324">Glycolysis</keyword>
<evidence type="ECO:0000256" key="7">
    <source>
        <dbReference type="ARBA" id="ARBA00022840"/>
    </source>
</evidence>
<protein>
    <recommendedName>
        <fullName evidence="12">Phosphotransferase</fullName>
        <ecNumber evidence="12">2.7.1.-</ecNumber>
    </recommendedName>
</protein>
<dbReference type="Gene3D" id="3.30.420.40">
    <property type="match status" value="1"/>
</dbReference>
<name>A0A7R9L980_9ACAR</name>
<dbReference type="OrthoDB" id="6492395at2759"/>
<dbReference type="EMBL" id="CAJPIZ010019664">
    <property type="protein sequence ID" value="CAG2117015.1"/>
    <property type="molecule type" value="Genomic_DNA"/>
</dbReference>
<gene>
    <name evidence="15" type="ORF">OSB1V03_LOCUS16970</name>
</gene>
<dbReference type="PANTHER" id="PTHR19443:SF54">
    <property type="entry name" value="PHOSPHOTRANSFERASE"/>
    <property type="match status" value="1"/>
</dbReference>
<evidence type="ECO:0000256" key="3">
    <source>
        <dbReference type="ARBA" id="ARBA00009225"/>
    </source>
</evidence>
<dbReference type="GO" id="GO:0008865">
    <property type="term" value="F:fructokinase activity"/>
    <property type="evidence" value="ECO:0007669"/>
    <property type="project" value="TreeGrafter"/>
</dbReference>
<dbReference type="GO" id="GO:0005829">
    <property type="term" value="C:cytosol"/>
    <property type="evidence" value="ECO:0007669"/>
    <property type="project" value="TreeGrafter"/>
</dbReference>
<comment type="pathway">
    <text evidence="1">Carbohydrate degradation; glycolysis; D-glyceraldehyde 3-phosphate and glycerone phosphate from D-glucose: step 1/4.</text>
</comment>
<feature type="domain" description="Hexokinase C-terminal" evidence="14">
    <location>
        <begin position="236"/>
        <end position="360"/>
    </location>
</feature>
<dbReference type="EC" id="2.7.1.-" evidence="12"/>
<dbReference type="PANTHER" id="PTHR19443">
    <property type="entry name" value="HEXOKINASE"/>
    <property type="match status" value="1"/>
</dbReference>
<accession>A0A7R9L980</accession>
<keyword evidence="5 12" id="KW-0547">Nucleotide-binding</keyword>
<dbReference type="GO" id="GO:0004340">
    <property type="term" value="F:glucokinase activity"/>
    <property type="evidence" value="ECO:0007669"/>
    <property type="project" value="TreeGrafter"/>
</dbReference>
<dbReference type="GO" id="GO:0005524">
    <property type="term" value="F:ATP binding"/>
    <property type="evidence" value="ECO:0007669"/>
    <property type="project" value="UniProtKB-UniRule"/>
</dbReference>
<sequence>MDSSILLPNSVFHNPILDIDDQNKTHTINKLIRDFTLTADTLFNIKRVFIDEMEAGLALAPDSKSSLLMQNTFVPEFPDGNESGYYLSLDLGTTNLRVILSKLVGGSQKGVDNEFTVKYYDIPNECRRGSSDNLFTFLAECIDDFVAESLPGYGKRLALGFTFSFPMTMTALNVGILETWTKNFDCPDAVRVDCARLLQEAIDRRPGPLPVDVVAILNDSTGSLVMGAYLDRDCAVAMILGTGHNACYIERADRIGKWADREGSVYADVREVAINIESGAFGDNGCLDFVRTPVDDQLDRESLFPRSFTFEKYISGHYIGDIVRRVLLLLTQKGVLFGGHPSDALKTMDSISSADLSIIEGY</sequence>
<keyword evidence="6 12" id="KW-0418">Kinase</keyword>
<reference evidence="15" key="1">
    <citation type="submission" date="2020-11" db="EMBL/GenBank/DDBJ databases">
        <authorList>
            <person name="Tran Van P."/>
        </authorList>
    </citation>
    <scope>NUCLEOTIDE SEQUENCE</scope>
</reference>
<dbReference type="GO" id="GO:0005739">
    <property type="term" value="C:mitochondrion"/>
    <property type="evidence" value="ECO:0007669"/>
    <property type="project" value="TreeGrafter"/>
</dbReference>
<dbReference type="GO" id="GO:0006006">
    <property type="term" value="P:glucose metabolic process"/>
    <property type="evidence" value="ECO:0007669"/>
    <property type="project" value="TreeGrafter"/>
</dbReference>
<evidence type="ECO:0000256" key="10">
    <source>
        <dbReference type="ARBA" id="ARBA00047905"/>
    </source>
</evidence>
<dbReference type="GO" id="GO:0005536">
    <property type="term" value="F:D-glucose binding"/>
    <property type="evidence" value="ECO:0007669"/>
    <property type="project" value="InterPro"/>
</dbReference>
<evidence type="ECO:0000256" key="5">
    <source>
        <dbReference type="ARBA" id="ARBA00022741"/>
    </source>
</evidence>
<feature type="non-terminal residue" evidence="15">
    <location>
        <position position="1"/>
    </location>
</feature>
<evidence type="ECO:0000256" key="12">
    <source>
        <dbReference type="RuleBase" id="RU362007"/>
    </source>
</evidence>
<dbReference type="PROSITE" id="PS51748">
    <property type="entry name" value="HEXOKINASE_2"/>
    <property type="match status" value="1"/>
</dbReference>
<evidence type="ECO:0000256" key="4">
    <source>
        <dbReference type="ARBA" id="ARBA00022679"/>
    </source>
</evidence>
<dbReference type="Pfam" id="PF03727">
    <property type="entry name" value="Hexokinase_2"/>
    <property type="match status" value="1"/>
</dbReference>
<dbReference type="PROSITE" id="PS00378">
    <property type="entry name" value="HEXOKINASE_1"/>
    <property type="match status" value="1"/>
</dbReference>
<keyword evidence="4 12" id="KW-0808">Transferase</keyword>
<dbReference type="Gene3D" id="3.40.367.20">
    <property type="match status" value="1"/>
</dbReference>
<evidence type="ECO:0000256" key="1">
    <source>
        <dbReference type="ARBA" id="ARBA00004888"/>
    </source>
</evidence>
<evidence type="ECO:0000313" key="16">
    <source>
        <dbReference type="Proteomes" id="UP000759131"/>
    </source>
</evidence>